<dbReference type="InterPro" id="IPR002347">
    <property type="entry name" value="SDR_fam"/>
</dbReference>
<gene>
    <name evidence="3" type="ORF">BC777_2998</name>
</gene>
<dbReference type="SUPFAM" id="SSF51735">
    <property type="entry name" value="NAD(P)-binding Rossmann-fold domains"/>
    <property type="match status" value="1"/>
</dbReference>
<dbReference type="InterPro" id="IPR036291">
    <property type="entry name" value="NAD(P)-bd_dom_sf"/>
</dbReference>
<dbReference type="OrthoDB" id="9787486at2"/>
<evidence type="ECO:0000256" key="1">
    <source>
        <dbReference type="ARBA" id="ARBA00006484"/>
    </source>
</evidence>
<name>A0A2M8W252_9RHOB</name>
<dbReference type="PANTHER" id="PTHR43477">
    <property type="entry name" value="DIHYDROANTICAPSIN 7-DEHYDROGENASE"/>
    <property type="match status" value="1"/>
</dbReference>
<dbReference type="Pfam" id="PF13561">
    <property type="entry name" value="adh_short_C2"/>
    <property type="match status" value="1"/>
</dbReference>
<dbReference type="GO" id="GO:0016491">
    <property type="term" value="F:oxidoreductase activity"/>
    <property type="evidence" value="ECO:0007669"/>
    <property type="project" value="UniProtKB-KW"/>
</dbReference>
<evidence type="ECO:0000256" key="2">
    <source>
        <dbReference type="ARBA" id="ARBA00023002"/>
    </source>
</evidence>
<organism evidence="3 4">
    <name type="scientific">Yoonia maricola</name>
    <dbReference type="NCBI Taxonomy" id="420999"/>
    <lineage>
        <taxon>Bacteria</taxon>
        <taxon>Pseudomonadati</taxon>
        <taxon>Pseudomonadota</taxon>
        <taxon>Alphaproteobacteria</taxon>
        <taxon>Rhodobacterales</taxon>
        <taxon>Paracoccaceae</taxon>
        <taxon>Yoonia</taxon>
    </lineage>
</organism>
<dbReference type="Proteomes" id="UP000228531">
    <property type="component" value="Unassembled WGS sequence"/>
</dbReference>
<accession>A0A2M8W252</accession>
<dbReference type="Gene3D" id="3.40.50.720">
    <property type="entry name" value="NAD(P)-binding Rossmann-like Domain"/>
    <property type="match status" value="1"/>
</dbReference>
<sequence>MRIIMVGAAGDIGQAACKELEQRHEIIKVGRSGGDYRVDVADISAVKSLFEAVGDFEAVVSCAGDATFAPLAEMDQESFMVGLQQKVMGQVNLVLAGLDFIADGGSFTLTSGVLDRDPIRMGTNAATANGALAGFVKGAAIEIPRGLRVNVVSPGMLDVSAPRYGAWFQGHKPVSSHDVGLAYAKCVEGALTGQVVIVD</sequence>
<dbReference type="CDD" id="cd11731">
    <property type="entry name" value="Lin1944_like_SDR_c"/>
    <property type="match status" value="1"/>
</dbReference>
<protein>
    <submittedName>
        <fullName evidence="3">NAD(P)-dependent dehydrogenase (Short-subunit alcohol dehydrogenase family)</fullName>
    </submittedName>
</protein>
<dbReference type="InterPro" id="IPR051122">
    <property type="entry name" value="SDR_DHRS6-like"/>
</dbReference>
<evidence type="ECO:0000313" key="3">
    <source>
        <dbReference type="EMBL" id="PJI85003.1"/>
    </source>
</evidence>
<dbReference type="PANTHER" id="PTHR43477:SF1">
    <property type="entry name" value="DIHYDROANTICAPSIN 7-DEHYDROGENASE"/>
    <property type="match status" value="1"/>
</dbReference>
<keyword evidence="2" id="KW-0560">Oxidoreductase</keyword>
<dbReference type="AlphaFoldDB" id="A0A2M8W252"/>
<dbReference type="RefSeq" id="WP_100368955.1">
    <property type="nucleotide sequence ID" value="NZ_PGTY01000003.1"/>
</dbReference>
<dbReference type="EMBL" id="PGTY01000003">
    <property type="protein sequence ID" value="PJI85003.1"/>
    <property type="molecule type" value="Genomic_DNA"/>
</dbReference>
<comment type="caution">
    <text evidence="3">The sequence shown here is derived from an EMBL/GenBank/DDBJ whole genome shotgun (WGS) entry which is preliminary data.</text>
</comment>
<keyword evidence="4" id="KW-1185">Reference proteome</keyword>
<proteinExistence type="inferred from homology"/>
<reference evidence="3 4" key="1">
    <citation type="submission" date="2017-11" db="EMBL/GenBank/DDBJ databases">
        <title>Genomic Encyclopedia of Archaeal and Bacterial Type Strains, Phase II (KMG-II): From Individual Species to Whole Genera.</title>
        <authorList>
            <person name="Goeker M."/>
        </authorList>
    </citation>
    <scope>NUCLEOTIDE SEQUENCE [LARGE SCALE GENOMIC DNA]</scope>
    <source>
        <strain evidence="3 4">DSM 29128</strain>
    </source>
</reference>
<dbReference type="PRINTS" id="PR00081">
    <property type="entry name" value="GDHRDH"/>
</dbReference>
<dbReference type="NCBIfam" id="NF005754">
    <property type="entry name" value="PRK07578.1"/>
    <property type="match status" value="1"/>
</dbReference>
<comment type="similarity">
    <text evidence="1">Belongs to the short-chain dehydrogenases/reductases (SDR) family.</text>
</comment>
<evidence type="ECO:0000313" key="4">
    <source>
        <dbReference type="Proteomes" id="UP000228531"/>
    </source>
</evidence>